<proteinExistence type="predicted"/>
<gene>
    <name evidence="1" type="ORF">M6D93_06415</name>
</gene>
<evidence type="ECO:0000313" key="1">
    <source>
        <dbReference type="EMBL" id="UQX89633.1"/>
    </source>
</evidence>
<reference evidence="1" key="2">
    <citation type="submission" date="2022-05" db="EMBL/GenBank/DDBJ databases">
        <authorList>
            <person name="Kim J.-S."/>
            <person name="Lee K."/>
            <person name="Suh M."/>
            <person name="Eom M."/>
            <person name="Kim J.-S."/>
            <person name="Kim D.-S."/>
            <person name="Ko S.-H."/>
            <person name="Shin Y."/>
            <person name="Lee J.-S."/>
        </authorList>
    </citation>
    <scope>NUCLEOTIDE SEQUENCE</scope>
    <source>
        <strain evidence="1">N237</strain>
    </source>
</reference>
<dbReference type="Proteomes" id="UP001056336">
    <property type="component" value="Chromosome"/>
</dbReference>
<evidence type="ECO:0000313" key="2">
    <source>
        <dbReference type="Proteomes" id="UP001056336"/>
    </source>
</evidence>
<dbReference type="NCBIfam" id="NF033691">
    <property type="entry name" value="immunity_MafI"/>
    <property type="match status" value="1"/>
</dbReference>
<protein>
    <submittedName>
        <fullName evidence="1">MafI family immunity protein</fullName>
    </submittedName>
</protein>
<dbReference type="EMBL" id="CP097332">
    <property type="protein sequence ID" value="UQX89633.1"/>
    <property type="molecule type" value="Genomic_DNA"/>
</dbReference>
<accession>A0ABY4R1H5</accession>
<reference evidence="1" key="1">
    <citation type="journal article" date="2018" name="Int. J. Syst. Evol. Microbiol.">
        <title>Jatrophihabitans telluris sp. nov., isolated from sediment soil of lava forest wetlands and the emended description of the genus Jatrophihabitans.</title>
        <authorList>
            <person name="Lee K.C."/>
            <person name="Suh M.K."/>
            <person name="Eom M.K."/>
            <person name="Kim K.K."/>
            <person name="Kim J.S."/>
            <person name="Kim D.S."/>
            <person name="Ko S.H."/>
            <person name="Shin Y.K."/>
            <person name="Lee J.S."/>
        </authorList>
    </citation>
    <scope>NUCLEOTIDE SEQUENCE</scope>
    <source>
        <strain evidence="1">N237</strain>
    </source>
</reference>
<dbReference type="RefSeq" id="WP_249773529.1">
    <property type="nucleotide sequence ID" value="NZ_CP097332.1"/>
</dbReference>
<sequence length="90" mass="9858">MDGAEYEEIAGQLRGLLIRLDDRLSSTDGSLIAELIDVGEVGLAVEQMADQLSEYDQPLAADERADLLTLVERLQLTDRAVRALATCPDR</sequence>
<dbReference type="InterPro" id="IPR047880">
    <property type="entry name" value="MafI-like"/>
</dbReference>
<organism evidence="1 2">
    <name type="scientific">Jatrophihabitans telluris</name>
    <dbReference type="NCBI Taxonomy" id="2038343"/>
    <lineage>
        <taxon>Bacteria</taxon>
        <taxon>Bacillati</taxon>
        <taxon>Actinomycetota</taxon>
        <taxon>Actinomycetes</taxon>
        <taxon>Jatrophihabitantales</taxon>
        <taxon>Jatrophihabitantaceae</taxon>
        <taxon>Jatrophihabitans</taxon>
    </lineage>
</organism>
<keyword evidence="2" id="KW-1185">Reference proteome</keyword>
<name>A0ABY4R1H5_9ACTN</name>